<comment type="cofactor">
    <cofactor evidence="5">
        <name>Mg(2+)</name>
        <dbReference type="ChEBI" id="CHEBI:18420"/>
    </cofactor>
</comment>
<reference evidence="7 8" key="1">
    <citation type="submission" date="2020-03" db="EMBL/GenBank/DDBJ databases">
        <title>Genomic Encyclopedia of Type Strains, Phase IV (KMG-IV): sequencing the most valuable type-strain genomes for metagenomic binning, comparative biology and taxonomic classification.</title>
        <authorList>
            <person name="Goeker M."/>
        </authorList>
    </citation>
    <scope>NUCLEOTIDE SEQUENCE [LARGE SCALE GENOMIC DNA]</scope>
    <source>
        <strain evidence="7 8">DSM 103870</strain>
    </source>
</reference>
<organism evidence="7 8">
    <name type="scientific">Pseudochelatococcus lubricantis</name>
    <dbReference type="NCBI Taxonomy" id="1538102"/>
    <lineage>
        <taxon>Bacteria</taxon>
        <taxon>Pseudomonadati</taxon>
        <taxon>Pseudomonadota</taxon>
        <taxon>Alphaproteobacteria</taxon>
        <taxon>Hyphomicrobiales</taxon>
        <taxon>Chelatococcaceae</taxon>
        <taxon>Pseudochelatococcus</taxon>
    </lineage>
</organism>
<dbReference type="EMBL" id="JAASQI010000014">
    <property type="protein sequence ID" value="NIJ60174.1"/>
    <property type="molecule type" value="Genomic_DNA"/>
</dbReference>
<keyword evidence="2 5" id="KW-0540">Nuclease</keyword>
<comment type="caution">
    <text evidence="7">The sequence shown here is derived from an EMBL/GenBank/DDBJ whole genome shotgun (WGS) entry which is preliminary data.</text>
</comment>
<dbReference type="HAMAP" id="MF_00265">
    <property type="entry name" value="VapC_Nob1"/>
    <property type="match status" value="1"/>
</dbReference>
<dbReference type="SUPFAM" id="SSF88723">
    <property type="entry name" value="PIN domain-like"/>
    <property type="match status" value="1"/>
</dbReference>
<dbReference type="InterPro" id="IPR022907">
    <property type="entry name" value="VapC_family"/>
</dbReference>
<keyword evidence="3 5" id="KW-0479">Metal-binding</keyword>
<keyword evidence="8" id="KW-1185">Reference proteome</keyword>
<dbReference type="InterPro" id="IPR029060">
    <property type="entry name" value="PIN-like_dom_sf"/>
</dbReference>
<proteinExistence type="inferred from homology"/>
<dbReference type="Proteomes" id="UP001429580">
    <property type="component" value="Unassembled WGS sequence"/>
</dbReference>
<evidence type="ECO:0000313" key="7">
    <source>
        <dbReference type="EMBL" id="NIJ60174.1"/>
    </source>
</evidence>
<evidence type="ECO:0000313" key="8">
    <source>
        <dbReference type="Proteomes" id="UP001429580"/>
    </source>
</evidence>
<keyword evidence="5" id="KW-0800">Toxin</keyword>
<evidence type="ECO:0000256" key="5">
    <source>
        <dbReference type="HAMAP-Rule" id="MF_00265"/>
    </source>
</evidence>
<evidence type="ECO:0000256" key="4">
    <source>
        <dbReference type="ARBA" id="ARBA00022801"/>
    </source>
</evidence>
<dbReference type="Gene3D" id="3.40.50.1010">
    <property type="entry name" value="5'-nuclease"/>
    <property type="match status" value="1"/>
</dbReference>
<protein>
    <recommendedName>
        <fullName evidence="5">Ribonuclease VapC</fullName>
        <shortName evidence="5">RNase VapC</shortName>
        <ecNumber evidence="5">3.1.-.-</ecNumber>
    </recommendedName>
    <alternativeName>
        <fullName evidence="5">Toxin VapC</fullName>
    </alternativeName>
</protein>
<name>A0ABX0V7V8_9HYPH</name>
<sequence length="148" mass="15742">MTYLLDVNVLIALIDPGHVAHDDAHEWFASVGHAAWATCPITENGVIRIVANPKYPNSPGSPSLVTGIVRKLRALPGHSFWADDVSLVGNGDVDADKILTSAQVTDSYLLALAAAHEGQLATFDRKLSVAAVRNGKASLHLIQGTRRA</sequence>
<evidence type="ECO:0000256" key="1">
    <source>
        <dbReference type="ARBA" id="ARBA00022649"/>
    </source>
</evidence>
<dbReference type="RefSeq" id="WP_166956296.1">
    <property type="nucleotide sequence ID" value="NZ_JAASQI010000014.1"/>
</dbReference>
<comment type="function">
    <text evidence="5">Toxic component of a toxin-antitoxin (TA) system. An RNase.</text>
</comment>
<evidence type="ECO:0000256" key="2">
    <source>
        <dbReference type="ARBA" id="ARBA00022722"/>
    </source>
</evidence>
<feature type="binding site" evidence="5">
    <location>
        <position position="106"/>
    </location>
    <ligand>
        <name>Mg(2+)</name>
        <dbReference type="ChEBI" id="CHEBI:18420"/>
    </ligand>
</feature>
<dbReference type="NCBIfam" id="TIGR00028">
    <property type="entry name" value="Mtu_PIN_fam"/>
    <property type="match status" value="1"/>
</dbReference>
<dbReference type="Pfam" id="PF01850">
    <property type="entry name" value="PIN"/>
    <property type="match status" value="1"/>
</dbReference>
<feature type="binding site" evidence="5">
    <location>
        <position position="6"/>
    </location>
    <ligand>
        <name>Mg(2+)</name>
        <dbReference type="ChEBI" id="CHEBI:18420"/>
    </ligand>
</feature>
<evidence type="ECO:0000259" key="6">
    <source>
        <dbReference type="Pfam" id="PF01850"/>
    </source>
</evidence>
<keyword evidence="1 5" id="KW-1277">Toxin-antitoxin system</keyword>
<accession>A0ABX0V7V8</accession>
<keyword evidence="5" id="KW-0460">Magnesium</keyword>
<evidence type="ECO:0000256" key="3">
    <source>
        <dbReference type="ARBA" id="ARBA00022723"/>
    </source>
</evidence>
<dbReference type="InterPro" id="IPR006226">
    <property type="entry name" value="Mtu_PIN"/>
</dbReference>
<gene>
    <name evidence="5" type="primary">vapC</name>
    <name evidence="7" type="ORF">FHS82_004041</name>
</gene>
<feature type="domain" description="PIN" evidence="6">
    <location>
        <begin position="3"/>
        <end position="131"/>
    </location>
</feature>
<dbReference type="InterPro" id="IPR002716">
    <property type="entry name" value="PIN_dom"/>
</dbReference>
<dbReference type="EC" id="3.1.-.-" evidence="5"/>
<keyword evidence="4 5" id="KW-0378">Hydrolase</keyword>
<comment type="similarity">
    <text evidence="5">Belongs to the PINc/VapC protein family.</text>
</comment>